<dbReference type="RefSeq" id="WP_072784727.1">
    <property type="nucleotide sequence ID" value="NZ_FRCX01000005.1"/>
</dbReference>
<evidence type="ECO:0000313" key="2">
    <source>
        <dbReference type="Proteomes" id="UP000184339"/>
    </source>
</evidence>
<proteinExistence type="predicted"/>
<reference evidence="2" key="1">
    <citation type="submission" date="2016-11" db="EMBL/GenBank/DDBJ databases">
        <authorList>
            <person name="Varghese N."/>
            <person name="Submissions S."/>
        </authorList>
    </citation>
    <scope>NUCLEOTIDE SEQUENCE [LARGE SCALE GENOMIC DNA]</scope>
    <source>
        <strain evidence="2">Sac-22</strain>
    </source>
</reference>
<accession>A0A1M7PG60</accession>
<keyword evidence="2" id="KW-1185">Reference proteome</keyword>
<name>A0A1M7PG60_9BURK</name>
<gene>
    <name evidence="1" type="ORF">SAMN05192549_10541</name>
</gene>
<organism evidence="1 2">
    <name type="scientific">Duganella sacchari</name>
    <dbReference type="NCBI Taxonomy" id="551987"/>
    <lineage>
        <taxon>Bacteria</taxon>
        <taxon>Pseudomonadati</taxon>
        <taxon>Pseudomonadota</taxon>
        <taxon>Betaproteobacteria</taxon>
        <taxon>Burkholderiales</taxon>
        <taxon>Oxalobacteraceae</taxon>
        <taxon>Telluria group</taxon>
        <taxon>Duganella</taxon>
    </lineage>
</organism>
<protein>
    <submittedName>
        <fullName evidence="1">Uncharacterized protein</fullName>
    </submittedName>
</protein>
<dbReference type="STRING" id="551987.SAMN05192549_10541"/>
<dbReference type="EMBL" id="FRCX01000005">
    <property type="protein sequence ID" value="SHN16046.1"/>
    <property type="molecule type" value="Genomic_DNA"/>
</dbReference>
<dbReference type="Proteomes" id="UP000184339">
    <property type="component" value="Unassembled WGS sequence"/>
</dbReference>
<sequence>MALNQLITAAVSQYRAFGLLADRTHPAFPDDLTHFIRAHGHPFSRALATVDNGAPYQAVMGLPFLLCSRETAPEAPPGGYYGLGTTLGLGSLLASRYEFWQKQQMPEEAGNILIYLQRAALYVLHMTDFNTSVRYLLDLQKHGFLLEPAPIALKNCLIFLFQVRQRVVSDDDIVSFCLGSQPHNDFDWYTAELLPVNLATLPVLRDGADGIAYLLQTAEKDIDEVRAAQSYDEWVLGQHYLFKLMQATIFTLRTLDMDQETAFKAFDIKYEEIAADCGAYTYIIKGAPSRYPFEFSFNGAHAAILAAQMGGGNWQDRICEERVLVPDQLADLLLPNDDSINLRPPRTSVPAPWHLLSSTVAPVYAAVVVRNSRYRSLIRPDAAQAGQAPAAPVDMQLLVRTIRENPENRELLDRILATTPYSDQHLLVDAISFDLQGEPEVAMARTQQAILIDPSNFLYWSAAAGFLDKLGDLEASAGLASFARTLRNERQQERAS</sequence>
<evidence type="ECO:0000313" key="1">
    <source>
        <dbReference type="EMBL" id="SHN16046.1"/>
    </source>
</evidence>
<dbReference type="AlphaFoldDB" id="A0A1M7PG60"/>